<dbReference type="AlphaFoldDB" id="A0A1S8TGD7"/>
<accession>A0A1S8TGD7</accession>
<sequence>MANIVGTVRVTCNKILESSSSYAKNGMSAFNGRSASIFRISTDYSINP</sequence>
<name>A0A1S8TGD7_9CLOT</name>
<evidence type="ECO:0000313" key="2">
    <source>
        <dbReference type="Proteomes" id="UP000190890"/>
    </source>
</evidence>
<reference evidence="1 2" key="1">
    <citation type="submission" date="2016-05" db="EMBL/GenBank/DDBJ databases">
        <title>Microbial solvent formation.</title>
        <authorList>
            <person name="Poehlein A."/>
            <person name="Montoya Solano J.D."/>
            <person name="Flitsch S."/>
            <person name="Krabben P."/>
            <person name="Duerre P."/>
            <person name="Daniel R."/>
        </authorList>
    </citation>
    <scope>NUCLEOTIDE SEQUENCE [LARGE SCALE GENOMIC DNA]</scope>
    <source>
        <strain evidence="1 2">DSM 2619</strain>
    </source>
</reference>
<keyword evidence="2" id="KW-1185">Reference proteome</keyword>
<proteinExistence type="predicted"/>
<dbReference type="RefSeq" id="WP_198944329.1">
    <property type="nucleotide sequence ID" value="NZ_LZZM01000163.1"/>
</dbReference>
<dbReference type="Proteomes" id="UP000190890">
    <property type="component" value="Unassembled WGS sequence"/>
</dbReference>
<evidence type="ECO:0000313" key="1">
    <source>
        <dbReference type="EMBL" id="OOM76870.1"/>
    </source>
</evidence>
<gene>
    <name evidence="1" type="ORF">CLPUN_25700</name>
</gene>
<dbReference type="EMBL" id="LZZM01000163">
    <property type="protein sequence ID" value="OOM76870.1"/>
    <property type="molecule type" value="Genomic_DNA"/>
</dbReference>
<protein>
    <submittedName>
        <fullName evidence="1">Uncharacterized protein</fullName>
    </submittedName>
</protein>
<comment type="caution">
    <text evidence="1">The sequence shown here is derived from an EMBL/GenBank/DDBJ whole genome shotgun (WGS) entry which is preliminary data.</text>
</comment>
<organism evidence="1 2">
    <name type="scientific">Clostridium puniceum</name>
    <dbReference type="NCBI Taxonomy" id="29367"/>
    <lineage>
        <taxon>Bacteria</taxon>
        <taxon>Bacillati</taxon>
        <taxon>Bacillota</taxon>
        <taxon>Clostridia</taxon>
        <taxon>Eubacteriales</taxon>
        <taxon>Clostridiaceae</taxon>
        <taxon>Clostridium</taxon>
    </lineage>
</organism>